<evidence type="ECO:0000256" key="1">
    <source>
        <dbReference type="SAM" id="SignalP"/>
    </source>
</evidence>
<name>A0A0D2NF00_HYPSF</name>
<dbReference type="AlphaFoldDB" id="A0A0D2NF00"/>
<dbReference type="Proteomes" id="UP000054270">
    <property type="component" value="Unassembled WGS sequence"/>
</dbReference>
<feature type="signal peptide" evidence="1">
    <location>
        <begin position="1"/>
        <end position="21"/>
    </location>
</feature>
<evidence type="ECO:0000313" key="3">
    <source>
        <dbReference type="Proteomes" id="UP000054270"/>
    </source>
</evidence>
<feature type="chain" id="PRO_5002265387" evidence="1">
    <location>
        <begin position="22"/>
        <end position="78"/>
    </location>
</feature>
<evidence type="ECO:0000313" key="2">
    <source>
        <dbReference type="EMBL" id="KJA15206.1"/>
    </source>
</evidence>
<protein>
    <submittedName>
        <fullName evidence="2">Uncharacterized protein</fullName>
    </submittedName>
</protein>
<organism evidence="2 3">
    <name type="scientific">Hypholoma sublateritium (strain FD-334 SS-4)</name>
    <dbReference type="NCBI Taxonomy" id="945553"/>
    <lineage>
        <taxon>Eukaryota</taxon>
        <taxon>Fungi</taxon>
        <taxon>Dikarya</taxon>
        <taxon>Basidiomycota</taxon>
        <taxon>Agaricomycotina</taxon>
        <taxon>Agaricomycetes</taxon>
        <taxon>Agaricomycetidae</taxon>
        <taxon>Agaricales</taxon>
        <taxon>Agaricineae</taxon>
        <taxon>Strophariaceae</taxon>
        <taxon>Hypholoma</taxon>
    </lineage>
</organism>
<keyword evidence="3" id="KW-1185">Reference proteome</keyword>
<dbReference type="EMBL" id="KN817651">
    <property type="protein sequence ID" value="KJA15206.1"/>
    <property type="molecule type" value="Genomic_DNA"/>
</dbReference>
<gene>
    <name evidence="2" type="ORF">HYPSUDRAFT_396381</name>
</gene>
<keyword evidence="1" id="KW-0732">Signal</keyword>
<reference evidence="3" key="1">
    <citation type="submission" date="2014-04" db="EMBL/GenBank/DDBJ databases">
        <title>Evolutionary Origins and Diversification of the Mycorrhizal Mutualists.</title>
        <authorList>
            <consortium name="DOE Joint Genome Institute"/>
            <consortium name="Mycorrhizal Genomics Consortium"/>
            <person name="Kohler A."/>
            <person name="Kuo A."/>
            <person name="Nagy L.G."/>
            <person name="Floudas D."/>
            <person name="Copeland A."/>
            <person name="Barry K.W."/>
            <person name="Cichocki N."/>
            <person name="Veneault-Fourrey C."/>
            <person name="LaButti K."/>
            <person name="Lindquist E.A."/>
            <person name="Lipzen A."/>
            <person name="Lundell T."/>
            <person name="Morin E."/>
            <person name="Murat C."/>
            <person name="Riley R."/>
            <person name="Ohm R."/>
            <person name="Sun H."/>
            <person name="Tunlid A."/>
            <person name="Henrissat B."/>
            <person name="Grigoriev I.V."/>
            <person name="Hibbett D.S."/>
            <person name="Martin F."/>
        </authorList>
    </citation>
    <scope>NUCLEOTIDE SEQUENCE [LARGE SCALE GENOMIC DNA]</scope>
    <source>
        <strain evidence="3">FD-334 SS-4</strain>
    </source>
</reference>
<accession>A0A0D2NF00</accession>
<sequence>MMVMSLHDWLTVSIISCGVTGERWIQKCLTGITMQLLSSGRPYIPWTIEKLCTSQYRDNLNTIRLNVPTGWWDIHIRF</sequence>
<proteinExistence type="predicted"/>